<sequence length="175" mass="20043">SSQSFQHPTDSRFQLNQQLSPIQSGKASTIFLSIMSHQGPTGTWNLIYSIIRACQNHEGQAASVSARLKLTYDEVKSGTHTRAEWEEKWKIANRLSTEVENRHQQLRHAINTKLTRDRVAIAHLERGSTRATMYVEADAIISTAEMQMTWARGYIHKIWESRQGIWDHQPRSQGC</sequence>
<evidence type="ECO:0000313" key="2">
    <source>
        <dbReference type="Proteomes" id="UP000799440"/>
    </source>
</evidence>
<evidence type="ECO:0000313" key="1">
    <source>
        <dbReference type="EMBL" id="KAF2743164.1"/>
    </source>
</evidence>
<dbReference type="EMBL" id="MU006599">
    <property type="protein sequence ID" value="KAF2743164.1"/>
    <property type="molecule type" value="Genomic_DNA"/>
</dbReference>
<accession>A0A6A6V0A1</accession>
<feature type="non-terminal residue" evidence="1">
    <location>
        <position position="1"/>
    </location>
</feature>
<gene>
    <name evidence="1" type="ORF">M011DRAFT_225716</name>
</gene>
<dbReference type="AlphaFoldDB" id="A0A6A6V0A1"/>
<dbReference type="Proteomes" id="UP000799440">
    <property type="component" value="Unassembled WGS sequence"/>
</dbReference>
<keyword evidence="2" id="KW-1185">Reference proteome</keyword>
<protein>
    <submittedName>
        <fullName evidence="1">Uncharacterized protein</fullName>
    </submittedName>
</protein>
<proteinExistence type="predicted"/>
<reference evidence="1" key="1">
    <citation type="journal article" date="2020" name="Stud. Mycol.">
        <title>101 Dothideomycetes genomes: a test case for predicting lifestyles and emergence of pathogens.</title>
        <authorList>
            <person name="Haridas S."/>
            <person name="Albert R."/>
            <person name="Binder M."/>
            <person name="Bloem J."/>
            <person name="Labutti K."/>
            <person name="Salamov A."/>
            <person name="Andreopoulos B."/>
            <person name="Baker S."/>
            <person name="Barry K."/>
            <person name="Bills G."/>
            <person name="Bluhm B."/>
            <person name="Cannon C."/>
            <person name="Castanera R."/>
            <person name="Culley D."/>
            <person name="Daum C."/>
            <person name="Ezra D."/>
            <person name="Gonzalez J."/>
            <person name="Henrissat B."/>
            <person name="Kuo A."/>
            <person name="Liang C."/>
            <person name="Lipzen A."/>
            <person name="Lutzoni F."/>
            <person name="Magnuson J."/>
            <person name="Mondo S."/>
            <person name="Nolan M."/>
            <person name="Ohm R."/>
            <person name="Pangilinan J."/>
            <person name="Park H.-J."/>
            <person name="Ramirez L."/>
            <person name="Alfaro M."/>
            <person name="Sun H."/>
            <person name="Tritt A."/>
            <person name="Yoshinaga Y."/>
            <person name="Zwiers L.-H."/>
            <person name="Turgeon B."/>
            <person name="Goodwin S."/>
            <person name="Spatafora J."/>
            <person name="Crous P."/>
            <person name="Grigoriev I."/>
        </authorList>
    </citation>
    <scope>NUCLEOTIDE SEQUENCE</scope>
    <source>
        <strain evidence="1">CBS 119925</strain>
    </source>
</reference>
<name>A0A6A6V0A1_9PLEO</name>
<organism evidence="1 2">
    <name type="scientific">Sporormia fimetaria CBS 119925</name>
    <dbReference type="NCBI Taxonomy" id="1340428"/>
    <lineage>
        <taxon>Eukaryota</taxon>
        <taxon>Fungi</taxon>
        <taxon>Dikarya</taxon>
        <taxon>Ascomycota</taxon>
        <taxon>Pezizomycotina</taxon>
        <taxon>Dothideomycetes</taxon>
        <taxon>Pleosporomycetidae</taxon>
        <taxon>Pleosporales</taxon>
        <taxon>Sporormiaceae</taxon>
        <taxon>Sporormia</taxon>
    </lineage>
</organism>